<sequence>MGAERARRTAALLDDFLAASPPLDTETLNLVAAYAETERKLHAQFQAAVDDGRADLTGDELEVSQDCSLAGMTLQQELCQRIDFDALVTVYP</sequence>
<protein>
    <submittedName>
        <fullName evidence="1">Uncharacterized protein</fullName>
    </submittedName>
</protein>
<dbReference type="RefSeq" id="WP_157594075.1">
    <property type="nucleotide sequence ID" value="NZ_LWSK01000251.1"/>
</dbReference>
<name>A0A5B1CCF4_9BACT</name>
<proteinExistence type="predicted"/>
<dbReference type="AlphaFoldDB" id="A0A5B1CCF4"/>
<keyword evidence="2" id="KW-1185">Reference proteome</keyword>
<organism evidence="1 2">
    <name type="scientific">Rubripirellula obstinata</name>
    <dbReference type="NCBI Taxonomy" id="406547"/>
    <lineage>
        <taxon>Bacteria</taxon>
        <taxon>Pseudomonadati</taxon>
        <taxon>Planctomycetota</taxon>
        <taxon>Planctomycetia</taxon>
        <taxon>Pirellulales</taxon>
        <taxon>Pirellulaceae</taxon>
        <taxon>Rubripirellula</taxon>
    </lineage>
</organism>
<evidence type="ECO:0000313" key="1">
    <source>
        <dbReference type="EMBL" id="KAA1257073.1"/>
    </source>
</evidence>
<comment type="caution">
    <text evidence="1">The sequence shown here is derived from an EMBL/GenBank/DDBJ whole genome shotgun (WGS) entry which is preliminary data.</text>
</comment>
<reference evidence="1 2" key="1">
    <citation type="submission" date="2019-08" db="EMBL/GenBank/DDBJ databases">
        <title>Deep-cultivation of Planctomycetes and their phenomic and genomic characterization uncovers novel biology.</title>
        <authorList>
            <person name="Wiegand S."/>
            <person name="Jogler M."/>
            <person name="Boedeker C."/>
            <person name="Pinto D."/>
            <person name="Vollmers J."/>
            <person name="Rivas-Marin E."/>
            <person name="Kohn T."/>
            <person name="Peeters S.H."/>
            <person name="Heuer A."/>
            <person name="Rast P."/>
            <person name="Oberbeckmann S."/>
            <person name="Bunk B."/>
            <person name="Jeske O."/>
            <person name="Meyerdierks A."/>
            <person name="Storesund J.E."/>
            <person name="Kallscheuer N."/>
            <person name="Luecker S."/>
            <person name="Lage O.M."/>
            <person name="Pohl T."/>
            <person name="Merkel B.J."/>
            <person name="Hornburger P."/>
            <person name="Mueller R.-W."/>
            <person name="Bruemmer F."/>
            <person name="Labrenz M."/>
            <person name="Spormann A.M."/>
            <person name="Op Den Camp H."/>
            <person name="Overmann J."/>
            <person name="Amann R."/>
            <person name="Jetten M.S.M."/>
            <person name="Mascher T."/>
            <person name="Medema M.H."/>
            <person name="Devos D.P."/>
            <person name="Kaster A.-K."/>
            <person name="Ovreas L."/>
            <person name="Rohde M."/>
            <person name="Galperin M.Y."/>
            <person name="Jogler C."/>
        </authorList>
    </citation>
    <scope>NUCLEOTIDE SEQUENCE [LARGE SCALE GENOMIC DNA]</scope>
    <source>
        <strain evidence="1 2">LF1</strain>
    </source>
</reference>
<accession>A0A5B1CCF4</accession>
<dbReference type="EMBL" id="VRLW01000005">
    <property type="protein sequence ID" value="KAA1257073.1"/>
    <property type="molecule type" value="Genomic_DNA"/>
</dbReference>
<gene>
    <name evidence="1" type="ORF">LF1_56350</name>
</gene>
<evidence type="ECO:0000313" key="2">
    <source>
        <dbReference type="Proteomes" id="UP000322699"/>
    </source>
</evidence>
<dbReference type="Proteomes" id="UP000322699">
    <property type="component" value="Unassembled WGS sequence"/>
</dbReference>